<keyword evidence="3" id="KW-1003">Cell membrane</keyword>
<evidence type="ECO:0000259" key="9">
    <source>
        <dbReference type="PROSITE" id="PS50893"/>
    </source>
</evidence>
<evidence type="ECO:0000313" key="10">
    <source>
        <dbReference type="EMBL" id="SFL19847.1"/>
    </source>
</evidence>
<keyword evidence="5" id="KW-0547">Nucleotide-binding</keyword>
<evidence type="ECO:0000256" key="1">
    <source>
        <dbReference type="ARBA" id="ARBA00004202"/>
    </source>
</evidence>
<feature type="domain" description="ABC transporter" evidence="9">
    <location>
        <begin position="259"/>
        <end position="503"/>
    </location>
</feature>
<accession>A0A1I4FS82</accession>
<dbReference type="PANTHER" id="PTHR43790">
    <property type="entry name" value="CARBOHYDRATE TRANSPORT ATP-BINDING PROTEIN MG119-RELATED"/>
    <property type="match status" value="1"/>
</dbReference>
<organism evidence="10 11">
    <name type="scientific">Halanaerobium salsuginis</name>
    <dbReference type="NCBI Taxonomy" id="29563"/>
    <lineage>
        <taxon>Bacteria</taxon>
        <taxon>Bacillati</taxon>
        <taxon>Bacillota</taxon>
        <taxon>Clostridia</taxon>
        <taxon>Halanaerobiales</taxon>
        <taxon>Halanaerobiaceae</taxon>
        <taxon>Halanaerobium</taxon>
    </lineage>
</organism>
<keyword evidence="8" id="KW-0472">Membrane</keyword>
<protein>
    <submittedName>
        <fullName evidence="10">Simple sugar transport system ATP-binding protein</fullName>
    </submittedName>
</protein>
<dbReference type="InterPro" id="IPR017871">
    <property type="entry name" value="ABC_transporter-like_CS"/>
</dbReference>
<dbReference type="Gene3D" id="3.40.50.300">
    <property type="entry name" value="P-loop containing nucleotide triphosphate hydrolases"/>
    <property type="match status" value="2"/>
</dbReference>
<dbReference type="EMBL" id="FOTI01000003">
    <property type="protein sequence ID" value="SFL19847.1"/>
    <property type="molecule type" value="Genomic_DNA"/>
</dbReference>
<dbReference type="CDD" id="cd03215">
    <property type="entry name" value="ABC_Carb_Monos_II"/>
    <property type="match status" value="1"/>
</dbReference>
<dbReference type="OrthoDB" id="9771863at2"/>
<evidence type="ECO:0000256" key="3">
    <source>
        <dbReference type="ARBA" id="ARBA00022475"/>
    </source>
</evidence>
<dbReference type="GO" id="GO:0005524">
    <property type="term" value="F:ATP binding"/>
    <property type="evidence" value="ECO:0007669"/>
    <property type="project" value="UniProtKB-KW"/>
</dbReference>
<dbReference type="PROSITE" id="PS00211">
    <property type="entry name" value="ABC_TRANSPORTER_1"/>
    <property type="match status" value="1"/>
</dbReference>
<evidence type="ECO:0000256" key="4">
    <source>
        <dbReference type="ARBA" id="ARBA00022737"/>
    </source>
</evidence>
<keyword evidence="6 10" id="KW-0067">ATP-binding</keyword>
<name>A0A1I4FS82_9FIRM</name>
<dbReference type="Proteomes" id="UP000199006">
    <property type="component" value="Unassembled WGS sequence"/>
</dbReference>
<dbReference type="PANTHER" id="PTHR43790:SF9">
    <property type="entry name" value="GALACTOFURANOSE TRANSPORTER ATP-BINDING PROTEIN YTFR"/>
    <property type="match status" value="1"/>
</dbReference>
<gene>
    <name evidence="10" type="ORF">SAMN02983006_00476</name>
</gene>
<dbReference type="InterPro" id="IPR003593">
    <property type="entry name" value="AAA+_ATPase"/>
</dbReference>
<evidence type="ECO:0000256" key="8">
    <source>
        <dbReference type="ARBA" id="ARBA00023136"/>
    </source>
</evidence>
<comment type="subcellular location">
    <subcellularLocation>
        <location evidence="1">Cell membrane</location>
        <topology evidence="1">Peripheral membrane protein</topology>
    </subcellularLocation>
</comment>
<proteinExistence type="predicted"/>
<dbReference type="SMART" id="SM00382">
    <property type="entry name" value="AAA"/>
    <property type="match status" value="2"/>
</dbReference>
<dbReference type="STRING" id="29563.SAMN02983006_00476"/>
<evidence type="ECO:0000256" key="2">
    <source>
        <dbReference type="ARBA" id="ARBA00022448"/>
    </source>
</evidence>
<dbReference type="SUPFAM" id="SSF52540">
    <property type="entry name" value="P-loop containing nucleoside triphosphate hydrolases"/>
    <property type="match status" value="2"/>
</dbReference>
<dbReference type="InterPro" id="IPR027417">
    <property type="entry name" value="P-loop_NTPase"/>
</dbReference>
<dbReference type="InterPro" id="IPR003439">
    <property type="entry name" value="ABC_transporter-like_ATP-bd"/>
</dbReference>
<keyword evidence="7" id="KW-1278">Translocase</keyword>
<dbReference type="PROSITE" id="PS50893">
    <property type="entry name" value="ABC_TRANSPORTER_2"/>
    <property type="match status" value="2"/>
</dbReference>
<dbReference type="GO" id="GO:0005886">
    <property type="term" value="C:plasma membrane"/>
    <property type="evidence" value="ECO:0007669"/>
    <property type="project" value="UniProtKB-SubCell"/>
</dbReference>
<reference evidence="10 11" key="1">
    <citation type="submission" date="2016-10" db="EMBL/GenBank/DDBJ databases">
        <authorList>
            <person name="de Groot N.N."/>
        </authorList>
    </citation>
    <scope>NUCLEOTIDE SEQUENCE [LARGE SCALE GENOMIC DNA]</scope>
    <source>
        <strain evidence="10 11">ATCC 51327</strain>
    </source>
</reference>
<keyword evidence="10" id="KW-0762">Sugar transport</keyword>
<evidence type="ECO:0000256" key="6">
    <source>
        <dbReference type="ARBA" id="ARBA00022840"/>
    </source>
</evidence>
<feature type="domain" description="ABC transporter" evidence="9">
    <location>
        <begin position="8"/>
        <end position="243"/>
    </location>
</feature>
<evidence type="ECO:0000313" key="11">
    <source>
        <dbReference type="Proteomes" id="UP000199006"/>
    </source>
</evidence>
<dbReference type="CDD" id="cd03216">
    <property type="entry name" value="ABC_Carb_Monos_I"/>
    <property type="match status" value="1"/>
</dbReference>
<evidence type="ECO:0000256" key="5">
    <source>
        <dbReference type="ARBA" id="ARBA00022741"/>
    </source>
</evidence>
<evidence type="ECO:0000256" key="7">
    <source>
        <dbReference type="ARBA" id="ARBA00022967"/>
    </source>
</evidence>
<sequence>MAAAEPIIKMAKIEKSFPGVKALQQVDFELAAGEIHGLMGENGAGKSTLIKVLTGVYKADSGQIFLDGRPIRIKSPEHAQKIGISTVYQEVNLCPNLSVAENIFIGREPIKNGRIDWKKIKNEAETVLDKFDLKIDVDRKLSFYSVAVQQMVAIARALIISAKVIILDEPTASLDTDETNKLFEVMRQLKSEGIAIIYITHFLNNVYEITDRITILRNGELIDTCLTESLPRIELISKMIGKDLEQIKEMENYSKNIGENNKVLLKAEGLASKGNIEAFDLELKEGEVLGLAGLLGAGRTEMVELLFGLNKADQGRIIIDGKEVKLNSPKDAVDYKIALCPENRKEAGLIGNLSVRENIILALQVTRGWFRKLSQARQLEIAQKYIDLINIKTPDTEQLVKNLSGGNQQKVVLARWLAINPDLLILDEPTKGIDIGTKADIQKLVLELASGEGMSVVFISSEIEEVTRISQRVVVLCDRAKIAELTGSEINQKEIMYRIAGGEA</sequence>
<keyword evidence="4" id="KW-0677">Repeat</keyword>
<keyword evidence="2" id="KW-0813">Transport</keyword>
<dbReference type="GO" id="GO:0016887">
    <property type="term" value="F:ATP hydrolysis activity"/>
    <property type="evidence" value="ECO:0007669"/>
    <property type="project" value="InterPro"/>
</dbReference>
<dbReference type="AlphaFoldDB" id="A0A1I4FS82"/>
<dbReference type="InterPro" id="IPR050107">
    <property type="entry name" value="ABC_carbohydrate_import_ATPase"/>
</dbReference>
<dbReference type="Pfam" id="PF00005">
    <property type="entry name" value="ABC_tran"/>
    <property type="match status" value="2"/>
</dbReference>
<dbReference type="RefSeq" id="WP_089859034.1">
    <property type="nucleotide sequence ID" value="NZ_FOTI01000003.1"/>
</dbReference>
<dbReference type="FunFam" id="3.40.50.300:FF:000127">
    <property type="entry name" value="Ribose import ATP-binding protein RbsA"/>
    <property type="match status" value="1"/>
</dbReference>
<keyword evidence="11" id="KW-1185">Reference proteome</keyword>